<dbReference type="SUPFAM" id="SSF51735">
    <property type="entry name" value="NAD(P)-binding Rossmann-fold domains"/>
    <property type="match status" value="1"/>
</dbReference>
<comment type="caution">
    <text evidence="2">The sequence shown here is derived from an EMBL/GenBank/DDBJ whole genome shotgun (WGS) entry which is preliminary data.</text>
</comment>
<dbReference type="Pfam" id="PF01370">
    <property type="entry name" value="Epimerase"/>
    <property type="match status" value="1"/>
</dbReference>
<dbReference type="RefSeq" id="WP_092058347.1">
    <property type="nucleotide sequence ID" value="NZ_FOJJ01000039.1"/>
</dbReference>
<dbReference type="OrthoDB" id="9804595at2"/>
<dbReference type="FunFam" id="3.40.50.720:FF:000702">
    <property type="entry name" value="NADH dehydrogenase (Ubiquinone)"/>
    <property type="match status" value="1"/>
</dbReference>
<dbReference type="EMBL" id="VJVV01000007">
    <property type="protein sequence ID" value="TRO80663.1"/>
    <property type="molecule type" value="Genomic_DNA"/>
</dbReference>
<reference evidence="2 3" key="1">
    <citation type="submission" date="2019-07" db="EMBL/GenBank/DDBJ databases">
        <title>Insights of Desulfuromonas acetexigens electromicrobiology.</title>
        <authorList>
            <person name="Katuri K."/>
            <person name="Sapireddy V."/>
            <person name="Shaw D.R."/>
            <person name="Saikaly P."/>
        </authorList>
    </citation>
    <scope>NUCLEOTIDE SEQUENCE [LARGE SCALE GENOMIC DNA]</scope>
    <source>
        <strain evidence="2 3">2873</strain>
    </source>
</reference>
<evidence type="ECO:0000313" key="3">
    <source>
        <dbReference type="Proteomes" id="UP000317155"/>
    </source>
</evidence>
<dbReference type="InterPro" id="IPR001509">
    <property type="entry name" value="Epimerase_deHydtase"/>
</dbReference>
<protein>
    <submittedName>
        <fullName evidence="2">Complex I NDUFA9 subunit family protein</fullName>
    </submittedName>
</protein>
<accession>A0A550JBY8</accession>
<name>A0A550JBY8_9BACT</name>
<dbReference type="Proteomes" id="UP000317155">
    <property type="component" value="Unassembled WGS sequence"/>
</dbReference>
<dbReference type="PANTHER" id="PTHR12126">
    <property type="entry name" value="NADH-UBIQUINONE OXIDOREDUCTASE 39 KDA SUBUNIT-RELATED"/>
    <property type="match status" value="1"/>
</dbReference>
<dbReference type="PANTHER" id="PTHR12126:SF11">
    <property type="entry name" value="NADH DEHYDROGENASE [UBIQUINONE] 1 ALPHA SUBCOMPLEX SUBUNIT 9, MITOCHONDRIAL"/>
    <property type="match status" value="1"/>
</dbReference>
<dbReference type="InterPro" id="IPR051207">
    <property type="entry name" value="ComplexI_NDUFA9_subunit"/>
</dbReference>
<evidence type="ECO:0000313" key="2">
    <source>
        <dbReference type="EMBL" id="TRO80663.1"/>
    </source>
</evidence>
<proteinExistence type="predicted"/>
<sequence>MKVFVTGGTGFVGQEVLKQLLAAGHEVRALVRAGSENKLPIHPQLDICRGDAVDPASLAGALTGCEAAIQLVGIIREIPAKGVTFEKLHVETTRNLLEAAKNQGVRRYLQMSANGTRENAATPYHQSKWRGEELVRASGLDWTIFRPSLIFGAKGEFVHMLSDLVRKLPVVPVFGDGRYRMSPVAVEDVAAGFVAALTKPESIGQTYCCCGPTSLTYDELLDAFGAALGKGTVLKLHQPLCLVKPLVNLLEGVPRFPITSGQLTMLLEGNVCDPKNWSETFGITPREIKEDLRAIFAN</sequence>
<keyword evidence="3" id="KW-1185">Reference proteome</keyword>
<gene>
    <name evidence="2" type="ORF">FL622_11295</name>
</gene>
<organism evidence="2 3">
    <name type="scientific">Trichloromonas acetexigens</name>
    <dbReference type="NCBI Taxonomy" id="38815"/>
    <lineage>
        <taxon>Bacteria</taxon>
        <taxon>Pseudomonadati</taxon>
        <taxon>Thermodesulfobacteriota</taxon>
        <taxon>Desulfuromonadia</taxon>
        <taxon>Desulfuromonadales</taxon>
        <taxon>Trichloromonadaceae</taxon>
        <taxon>Trichloromonas</taxon>
    </lineage>
</organism>
<dbReference type="GO" id="GO:0044877">
    <property type="term" value="F:protein-containing complex binding"/>
    <property type="evidence" value="ECO:0007669"/>
    <property type="project" value="TreeGrafter"/>
</dbReference>
<feature type="domain" description="NAD-dependent epimerase/dehydratase" evidence="1">
    <location>
        <begin position="3"/>
        <end position="205"/>
    </location>
</feature>
<dbReference type="Gene3D" id="3.40.50.720">
    <property type="entry name" value="NAD(P)-binding Rossmann-like Domain"/>
    <property type="match status" value="1"/>
</dbReference>
<dbReference type="AlphaFoldDB" id="A0A550JBY8"/>
<evidence type="ECO:0000259" key="1">
    <source>
        <dbReference type="Pfam" id="PF01370"/>
    </source>
</evidence>
<dbReference type="CDD" id="cd05271">
    <property type="entry name" value="NDUFA9_like_SDR_a"/>
    <property type="match status" value="1"/>
</dbReference>
<dbReference type="InterPro" id="IPR036291">
    <property type="entry name" value="NAD(P)-bd_dom_sf"/>
</dbReference>